<protein>
    <recommendedName>
        <fullName evidence="1">Protein kinase domain-containing protein</fullName>
    </recommendedName>
</protein>
<dbReference type="EMBL" id="MN739107">
    <property type="protein sequence ID" value="QHS89194.1"/>
    <property type="molecule type" value="Genomic_DNA"/>
</dbReference>
<dbReference type="SUPFAM" id="SSF56112">
    <property type="entry name" value="Protein kinase-like (PK-like)"/>
    <property type="match status" value="1"/>
</dbReference>
<dbReference type="InterPro" id="IPR008271">
    <property type="entry name" value="Ser/Thr_kinase_AS"/>
</dbReference>
<name>A0A6C0BBM0_9ZZZZ</name>
<dbReference type="InterPro" id="IPR011009">
    <property type="entry name" value="Kinase-like_dom_sf"/>
</dbReference>
<accession>A0A6C0BBM0</accession>
<dbReference type="PROSITE" id="PS00108">
    <property type="entry name" value="PROTEIN_KINASE_ST"/>
    <property type="match status" value="1"/>
</dbReference>
<dbReference type="InterPro" id="IPR000719">
    <property type="entry name" value="Prot_kinase_dom"/>
</dbReference>
<dbReference type="PROSITE" id="PS50011">
    <property type="entry name" value="PROTEIN_KINASE_DOM"/>
    <property type="match status" value="1"/>
</dbReference>
<dbReference type="Gene3D" id="1.10.510.10">
    <property type="entry name" value="Transferase(Phosphotransferase) domain 1"/>
    <property type="match status" value="1"/>
</dbReference>
<feature type="domain" description="Protein kinase" evidence="1">
    <location>
        <begin position="48"/>
        <end position="322"/>
    </location>
</feature>
<dbReference type="AlphaFoldDB" id="A0A6C0BBM0"/>
<dbReference type="GO" id="GO:0004672">
    <property type="term" value="F:protein kinase activity"/>
    <property type="evidence" value="ECO:0007669"/>
    <property type="project" value="InterPro"/>
</dbReference>
<evidence type="ECO:0000313" key="2">
    <source>
        <dbReference type="EMBL" id="QHS89194.1"/>
    </source>
</evidence>
<dbReference type="GO" id="GO:0005524">
    <property type="term" value="F:ATP binding"/>
    <property type="evidence" value="ECO:0007669"/>
    <property type="project" value="InterPro"/>
</dbReference>
<organism evidence="2">
    <name type="scientific">viral metagenome</name>
    <dbReference type="NCBI Taxonomy" id="1070528"/>
    <lineage>
        <taxon>unclassified sequences</taxon>
        <taxon>metagenomes</taxon>
        <taxon>organismal metagenomes</taxon>
    </lineage>
</organism>
<reference evidence="2" key="1">
    <citation type="journal article" date="2020" name="Nature">
        <title>Giant virus diversity and host interactions through global metagenomics.</title>
        <authorList>
            <person name="Schulz F."/>
            <person name="Roux S."/>
            <person name="Paez-Espino D."/>
            <person name="Jungbluth S."/>
            <person name="Walsh D.A."/>
            <person name="Denef V.J."/>
            <person name="McMahon K.D."/>
            <person name="Konstantinidis K.T."/>
            <person name="Eloe-Fadrosh E.A."/>
            <person name="Kyrpides N.C."/>
            <person name="Woyke T."/>
        </authorList>
    </citation>
    <scope>NUCLEOTIDE SEQUENCE</scope>
    <source>
        <strain evidence="2">GVMAG-M-3300010158-60</strain>
    </source>
</reference>
<sequence length="322" mass="37052">MFSLEHLHIYTPIHFKNNKGLSIPLDELPQQDKKGYLVDLNKNAFARIEYGSVAFEGGYGTLQMCERTDLSGSKQAIVKIPRHGADLGPECLIQILARDTLSEKGLEWAVPTVYDLFARGGEICFSMEFIKGDFPYVYLQEVETPALFFFQVLEQICVFLHILESRINLDHRDLKANNIYIRRKSCNVSIDLSGVVHSINAPFQVILLDFGFACLGNEKRISKINLDTNAFSNLDPCPKEGRDLFHLISSFWSIPSIRNRMPAWVQEEIDSWFMDGKRNFSKVIKNHKDIEWTYLVTQDPSFTYPILSPLRLLKRIQQLKDK</sequence>
<evidence type="ECO:0000259" key="1">
    <source>
        <dbReference type="PROSITE" id="PS50011"/>
    </source>
</evidence>
<proteinExistence type="predicted"/>